<reference evidence="6 7" key="1">
    <citation type="submission" date="2018-03" db="EMBL/GenBank/DDBJ databases">
        <authorList>
            <person name="Keele B.F."/>
        </authorList>
    </citation>
    <scope>NUCLEOTIDE SEQUENCE [LARGE SCALE GENOMIC DNA]</scope>
    <source>
        <strain evidence="6 7">CeCT 8812</strain>
    </source>
</reference>
<evidence type="ECO:0000256" key="3">
    <source>
        <dbReference type="ARBA" id="ARBA00023125"/>
    </source>
</evidence>
<dbReference type="Gene3D" id="3.40.190.290">
    <property type="match status" value="1"/>
</dbReference>
<feature type="domain" description="HTH lysR-type" evidence="5">
    <location>
        <begin position="9"/>
        <end position="66"/>
    </location>
</feature>
<evidence type="ECO:0000313" key="6">
    <source>
        <dbReference type="EMBL" id="SPF28754.1"/>
    </source>
</evidence>
<dbReference type="Pfam" id="PF03466">
    <property type="entry name" value="LysR_substrate"/>
    <property type="match status" value="1"/>
</dbReference>
<dbReference type="Proteomes" id="UP000244932">
    <property type="component" value="Unassembled WGS sequence"/>
</dbReference>
<comment type="similarity">
    <text evidence="1">Belongs to the LysR transcriptional regulatory family.</text>
</comment>
<accession>A0A2R8A955</accession>
<dbReference type="EMBL" id="OMKW01000001">
    <property type="protein sequence ID" value="SPF28754.1"/>
    <property type="molecule type" value="Genomic_DNA"/>
</dbReference>
<dbReference type="Pfam" id="PF00126">
    <property type="entry name" value="HTH_1"/>
    <property type="match status" value="1"/>
</dbReference>
<dbReference type="SUPFAM" id="SSF46785">
    <property type="entry name" value="Winged helix' DNA-binding domain"/>
    <property type="match status" value="1"/>
</dbReference>
<organism evidence="6 7">
    <name type="scientific">Pontivivens insulae</name>
    <dbReference type="NCBI Taxonomy" id="1639689"/>
    <lineage>
        <taxon>Bacteria</taxon>
        <taxon>Pseudomonadati</taxon>
        <taxon>Pseudomonadota</taxon>
        <taxon>Alphaproteobacteria</taxon>
        <taxon>Rhodobacterales</taxon>
        <taxon>Paracoccaceae</taxon>
        <taxon>Pontivivens</taxon>
    </lineage>
</organism>
<protein>
    <submittedName>
        <fullName evidence="6">HTH-type transcriptional regulator YjiE</fullName>
    </submittedName>
</protein>
<evidence type="ECO:0000256" key="2">
    <source>
        <dbReference type="ARBA" id="ARBA00023015"/>
    </source>
</evidence>
<evidence type="ECO:0000256" key="4">
    <source>
        <dbReference type="ARBA" id="ARBA00023163"/>
    </source>
</evidence>
<dbReference type="InterPro" id="IPR036388">
    <property type="entry name" value="WH-like_DNA-bd_sf"/>
</dbReference>
<dbReference type="PRINTS" id="PR00039">
    <property type="entry name" value="HTHLYSR"/>
</dbReference>
<dbReference type="GO" id="GO:0000976">
    <property type="term" value="F:transcription cis-regulatory region binding"/>
    <property type="evidence" value="ECO:0007669"/>
    <property type="project" value="TreeGrafter"/>
</dbReference>
<keyword evidence="4" id="KW-0804">Transcription</keyword>
<name>A0A2R8A955_9RHOB</name>
<dbReference type="AlphaFoldDB" id="A0A2R8A955"/>
<dbReference type="OrthoDB" id="528082at2"/>
<dbReference type="SUPFAM" id="SSF53850">
    <property type="entry name" value="Periplasmic binding protein-like II"/>
    <property type="match status" value="1"/>
</dbReference>
<gene>
    <name evidence="6" type="primary">yjiE</name>
    <name evidence="6" type="ORF">POI8812_01057</name>
</gene>
<dbReference type="PANTHER" id="PTHR30126">
    <property type="entry name" value="HTH-TYPE TRANSCRIPTIONAL REGULATOR"/>
    <property type="match status" value="1"/>
</dbReference>
<dbReference type="PROSITE" id="PS50931">
    <property type="entry name" value="HTH_LYSR"/>
    <property type="match status" value="1"/>
</dbReference>
<dbReference type="Gene3D" id="1.10.10.10">
    <property type="entry name" value="Winged helix-like DNA-binding domain superfamily/Winged helix DNA-binding domain"/>
    <property type="match status" value="1"/>
</dbReference>
<keyword evidence="2" id="KW-0805">Transcription regulation</keyword>
<evidence type="ECO:0000259" key="5">
    <source>
        <dbReference type="PROSITE" id="PS50931"/>
    </source>
</evidence>
<keyword evidence="3" id="KW-0238">DNA-binding</keyword>
<dbReference type="InterPro" id="IPR005119">
    <property type="entry name" value="LysR_subst-bd"/>
</dbReference>
<evidence type="ECO:0000256" key="1">
    <source>
        <dbReference type="ARBA" id="ARBA00009437"/>
    </source>
</evidence>
<proteinExistence type="inferred from homology"/>
<dbReference type="InterPro" id="IPR036390">
    <property type="entry name" value="WH_DNA-bd_sf"/>
</dbReference>
<dbReference type="GO" id="GO:0003700">
    <property type="term" value="F:DNA-binding transcription factor activity"/>
    <property type="evidence" value="ECO:0007669"/>
    <property type="project" value="InterPro"/>
</dbReference>
<dbReference type="InterPro" id="IPR000847">
    <property type="entry name" value="LysR_HTH_N"/>
</dbReference>
<sequence>MRILHKHYMRLDWLEDVIALLDTGGVAEAAKARNITQPAFSRRMRALEDVLGIAIVDRTARPSGPTEAVRDHSDRLRRLADEQRALMAAIRQAQATGAPQLVLVCQHAITTSLGPRIVANLRDSKINSVRLRSANRSECEAVLFAGGAALSLTYQMESEPTRATPALLKREVLGSDQLVAVAGANHAKSQMWQMHQGRLQIIGYPSDVFLGAVFSRHIAPGLTQQGELSVAAETALTPAALQMARAGIGIAWVPLALAGEGIEDGSLINLSDELGSAEMQIVAHGWAESDSLMIRQAWLKLAHLMKAAS</sequence>
<keyword evidence="7" id="KW-1185">Reference proteome</keyword>
<dbReference type="PANTHER" id="PTHR30126:SF2">
    <property type="entry name" value="HTH-TYPE TRANSCRIPTIONAL REGULATOR YJIE"/>
    <property type="match status" value="1"/>
</dbReference>
<evidence type="ECO:0000313" key="7">
    <source>
        <dbReference type="Proteomes" id="UP000244932"/>
    </source>
</evidence>